<dbReference type="STRING" id="5762.D2W5V1"/>
<dbReference type="Gene3D" id="1.20.58.320">
    <property type="entry name" value="TPR-like"/>
    <property type="match status" value="1"/>
</dbReference>
<dbReference type="KEGG" id="ngr:NAEGRDRAFT_76794"/>
<dbReference type="Gene3D" id="1.25.40.10">
    <property type="entry name" value="Tetratricopeptide repeat domain"/>
    <property type="match status" value="1"/>
</dbReference>
<organism evidence="2">
    <name type="scientific">Naegleria gruberi</name>
    <name type="common">Amoeba</name>
    <dbReference type="NCBI Taxonomy" id="5762"/>
    <lineage>
        <taxon>Eukaryota</taxon>
        <taxon>Discoba</taxon>
        <taxon>Heterolobosea</taxon>
        <taxon>Tetramitia</taxon>
        <taxon>Eutetramitia</taxon>
        <taxon>Vahlkampfiidae</taxon>
        <taxon>Naegleria</taxon>
    </lineage>
</organism>
<dbReference type="Proteomes" id="UP000006671">
    <property type="component" value="Unassembled WGS sequence"/>
</dbReference>
<dbReference type="GeneID" id="8859674"/>
<reference evidence="1 2" key="1">
    <citation type="journal article" date="2010" name="Cell">
        <title>The genome of Naegleria gruberi illuminates early eukaryotic versatility.</title>
        <authorList>
            <person name="Fritz-Laylin L.K."/>
            <person name="Prochnik S.E."/>
            <person name="Ginger M.L."/>
            <person name="Dacks J.B."/>
            <person name="Carpenter M.L."/>
            <person name="Field M.C."/>
            <person name="Kuo A."/>
            <person name="Paredez A."/>
            <person name="Chapman J."/>
            <person name="Pham J."/>
            <person name="Shu S."/>
            <person name="Neupane R."/>
            <person name="Cipriano M."/>
            <person name="Mancuso J."/>
            <person name="Tu H."/>
            <person name="Salamov A."/>
            <person name="Lindquist E."/>
            <person name="Shapiro H."/>
            <person name="Lucas S."/>
            <person name="Grigoriev I.V."/>
            <person name="Cande W.Z."/>
            <person name="Fulton C."/>
            <person name="Rokhsar D.S."/>
            <person name="Dawson S.C."/>
        </authorList>
    </citation>
    <scope>NUCLEOTIDE SEQUENCE [LARGE SCALE GENOMIC DNA]</scope>
    <source>
        <strain evidence="1 2">NEG-M</strain>
    </source>
</reference>
<dbReference type="InterPro" id="IPR010323">
    <property type="entry name" value="DUF924"/>
</dbReference>
<name>D2W5V1_NAEGR</name>
<dbReference type="SUPFAM" id="SSF48452">
    <property type="entry name" value="TPR-like"/>
    <property type="match status" value="1"/>
</dbReference>
<dbReference type="Pfam" id="PF06041">
    <property type="entry name" value="DUF924"/>
    <property type="match status" value="1"/>
</dbReference>
<dbReference type="InParanoid" id="D2W5V1"/>
<evidence type="ECO:0000313" key="2">
    <source>
        <dbReference type="Proteomes" id="UP000006671"/>
    </source>
</evidence>
<accession>D2W5V1</accession>
<dbReference type="AlphaFoldDB" id="D2W5V1"/>
<protein>
    <submittedName>
        <fullName evidence="1">Predicted protein</fullName>
    </submittedName>
</protein>
<evidence type="ECO:0000313" key="1">
    <source>
        <dbReference type="EMBL" id="EFC35550.1"/>
    </source>
</evidence>
<dbReference type="RefSeq" id="XP_002668294.1">
    <property type="nucleotide sequence ID" value="XM_002668248.1"/>
</dbReference>
<dbReference type="EMBL" id="GG739158">
    <property type="protein sequence ID" value="EFC35550.1"/>
    <property type="molecule type" value="Genomic_DNA"/>
</dbReference>
<gene>
    <name evidence="1" type="ORF">NAEGRDRAFT_76794</name>
</gene>
<keyword evidence="2" id="KW-1185">Reference proteome</keyword>
<dbReference type="InterPro" id="IPR011990">
    <property type="entry name" value="TPR-like_helical_dom_sf"/>
</dbReference>
<dbReference type="OrthoDB" id="414698at2759"/>
<dbReference type="eggNOG" id="ENOG502S80R">
    <property type="taxonomic scope" value="Eukaryota"/>
</dbReference>
<sequence>MPIVVRHAIMRLISCYPEIQSQALVTPTDLSLLYQLNDMMVFYPIRDKVLEFWFQGDMAPQQWWFKSSPTIDQGIKKLFESHVAALSNKLELLFEKSFEEIDAVLKKQSKETLLSAMIMLDQFPRNMYRNSAKSFAFDDVAVKLSLWCIENQIDQQFEFPLQKIWFYFPLEHAEDAELQDMSCELFGKLVEEHEAMALFNKYAINHREVIQKFGRFPYRNKALGRESTPEEIEYLESQ</sequence>
<dbReference type="VEuPathDB" id="AmoebaDB:NAEGRDRAFT_76794"/>
<proteinExistence type="predicted"/>